<protein>
    <submittedName>
        <fullName evidence="1">Uncharacterized protein</fullName>
    </submittedName>
</protein>
<evidence type="ECO:0000313" key="2">
    <source>
        <dbReference type="Proteomes" id="UP000677082"/>
    </source>
</evidence>
<organism evidence="1 2">
    <name type="scientific">Paractinoplanes toevensis</name>
    <dbReference type="NCBI Taxonomy" id="571911"/>
    <lineage>
        <taxon>Bacteria</taxon>
        <taxon>Bacillati</taxon>
        <taxon>Actinomycetota</taxon>
        <taxon>Actinomycetes</taxon>
        <taxon>Micromonosporales</taxon>
        <taxon>Micromonosporaceae</taxon>
        <taxon>Paractinoplanes</taxon>
    </lineage>
</organism>
<dbReference type="EMBL" id="BOQN01000007">
    <property type="protein sequence ID" value="GIM88760.1"/>
    <property type="molecule type" value="Genomic_DNA"/>
</dbReference>
<sequence>MSDNPVIAARLLFDPALVVVCACGRPMTVALREAGGPFGDEGPLDGSRGEAMVERRCEPCNVLVDIGMYA</sequence>
<accession>A0A919W1S6</accession>
<dbReference type="RefSeq" id="WP_213004746.1">
    <property type="nucleotide sequence ID" value="NZ_BOQN01000007.1"/>
</dbReference>
<evidence type="ECO:0000313" key="1">
    <source>
        <dbReference type="EMBL" id="GIM88760.1"/>
    </source>
</evidence>
<gene>
    <name evidence="1" type="ORF">Ato02nite_005530</name>
</gene>
<name>A0A919W1S6_9ACTN</name>
<dbReference type="Proteomes" id="UP000677082">
    <property type="component" value="Unassembled WGS sequence"/>
</dbReference>
<comment type="caution">
    <text evidence="1">The sequence shown here is derived from an EMBL/GenBank/DDBJ whole genome shotgun (WGS) entry which is preliminary data.</text>
</comment>
<proteinExistence type="predicted"/>
<dbReference type="AlphaFoldDB" id="A0A919W1S6"/>
<keyword evidence="2" id="KW-1185">Reference proteome</keyword>
<reference evidence="1 2" key="1">
    <citation type="submission" date="2021-03" db="EMBL/GenBank/DDBJ databases">
        <title>Whole genome shotgun sequence of Actinoplanes toevensis NBRC 105298.</title>
        <authorList>
            <person name="Komaki H."/>
            <person name="Tamura T."/>
        </authorList>
    </citation>
    <scope>NUCLEOTIDE SEQUENCE [LARGE SCALE GENOMIC DNA]</scope>
    <source>
        <strain evidence="1 2">NBRC 105298</strain>
    </source>
</reference>